<dbReference type="Proteomes" id="UP000243459">
    <property type="component" value="Chromosome 2"/>
</dbReference>
<keyword evidence="2" id="KW-0472">Membrane</keyword>
<keyword evidence="2" id="KW-0812">Transmembrane</keyword>
<feature type="transmembrane region" description="Helical" evidence="2">
    <location>
        <begin position="152"/>
        <end position="173"/>
    </location>
</feature>
<evidence type="ECO:0000256" key="2">
    <source>
        <dbReference type="SAM" id="Phobius"/>
    </source>
</evidence>
<dbReference type="EMBL" id="CM007382">
    <property type="protein sequence ID" value="ONK77971.1"/>
    <property type="molecule type" value="Genomic_DNA"/>
</dbReference>
<evidence type="ECO:0000313" key="3">
    <source>
        <dbReference type="EMBL" id="ONK77971.1"/>
    </source>
</evidence>
<proteinExistence type="predicted"/>
<organism evidence="3 4">
    <name type="scientific">Asparagus officinalis</name>
    <name type="common">Garden asparagus</name>
    <dbReference type="NCBI Taxonomy" id="4686"/>
    <lineage>
        <taxon>Eukaryota</taxon>
        <taxon>Viridiplantae</taxon>
        <taxon>Streptophyta</taxon>
        <taxon>Embryophyta</taxon>
        <taxon>Tracheophyta</taxon>
        <taxon>Spermatophyta</taxon>
        <taxon>Magnoliopsida</taxon>
        <taxon>Liliopsida</taxon>
        <taxon>Asparagales</taxon>
        <taxon>Asparagaceae</taxon>
        <taxon>Asparagoideae</taxon>
        <taxon>Asparagus</taxon>
    </lineage>
</organism>
<feature type="compositionally biased region" description="Basic and acidic residues" evidence="1">
    <location>
        <begin position="13"/>
        <end position="29"/>
    </location>
</feature>
<reference evidence="4" key="1">
    <citation type="journal article" date="2017" name="Nat. Commun.">
        <title>The asparagus genome sheds light on the origin and evolution of a young Y chromosome.</title>
        <authorList>
            <person name="Harkess A."/>
            <person name="Zhou J."/>
            <person name="Xu C."/>
            <person name="Bowers J.E."/>
            <person name="Van der Hulst R."/>
            <person name="Ayyampalayam S."/>
            <person name="Mercati F."/>
            <person name="Riccardi P."/>
            <person name="McKain M.R."/>
            <person name="Kakrana A."/>
            <person name="Tang H."/>
            <person name="Ray J."/>
            <person name="Groenendijk J."/>
            <person name="Arikit S."/>
            <person name="Mathioni S.M."/>
            <person name="Nakano M."/>
            <person name="Shan H."/>
            <person name="Telgmann-Rauber A."/>
            <person name="Kanno A."/>
            <person name="Yue Z."/>
            <person name="Chen H."/>
            <person name="Li W."/>
            <person name="Chen Y."/>
            <person name="Xu X."/>
            <person name="Zhang Y."/>
            <person name="Luo S."/>
            <person name="Chen H."/>
            <person name="Gao J."/>
            <person name="Mao Z."/>
            <person name="Pires J.C."/>
            <person name="Luo M."/>
            <person name="Kudrna D."/>
            <person name="Wing R.A."/>
            <person name="Meyers B.C."/>
            <person name="Yi K."/>
            <person name="Kong H."/>
            <person name="Lavrijsen P."/>
            <person name="Sunseri F."/>
            <person name="Falavigna A."/>
            <person name="Ye Y."/>
            <person name="Leebens-Mack J.H."/>
            <person name="Chen G."/>
        </authorList>
    </citation>
    <scope>NUCLEOTIDE SEQUENCE [LARGE SCALE GENOMIC DNA]</scope>
    <source>
        <strain evidence="4">cv. DH0086</strain>
    </source>
</reference>
<evidence type="ECO:0000256" key="1">
    <source>
        <dbReference type="SAM" id="MobiDB-lite"/>
    </source>
</evidence>
<evidence type="ECO:0000313" key="4">
    <source>
        <dbReference type="Proteomes" id="UP000243459"/>
    </source>
</evidence>
<gene>
    <name evidence="3" type="ORF">A4U43_C02F12850</name>
</gene>
<protein>
    <submittedName>
        <fullName evidence="3">Uncharacterized protein</fullName>
    </submittedName>
</protein>
<sequence length="174" mass="20221">MEHPYDVIEELDREAGHDADVDDIPESHSQEVIPENTSEASSKHKKKRQLSGDSESFEILRESSAYVASELFRSNQLIKDELDEVALTEKRKRFTEYVMNMNLPMEQCLTAIGMIGINRDLLDLFFTLSDNLKNVWGEAICKWAILDWQFRLVYHFAISKLIILVDIVLWIFLL</sequence>
<name>A0A5P1FMQ9_ASPOF</name>
<dbReference type="Gramene" id="ONK77971">
    <property type="protein sequence ID" value="ONK77971"/>
    <property type="gene ID" value="A4U43_C02F12850"/>
</dbReference>
<feature type="region of interest" description="Disordered" evidence="1">
    <location>
        <begin position="1"/>
        <end position="50"/>
    </location>
</feature>
<dbReference type="AlphaFoldDB" id="A0A5P1FMQ9"/>
<keyword evidence="2" id="KW-1133">Transmembrane helix</keyword>
<accession>A0A5P1FMQ9</accession>
<keyword evidence="4" id="KW-1185">Reference proteome</keyword>